<sequence length="43" mass="4734">MNEKTCAACDYPLDENAIEVRIGGETVEVCCEECAQKLREAQA</sequence>
<keyword evidence="3" id="KW-1185">Reference proteome</keyword>
<dbReference type="AlphaFoldDB" id="A0AAU8MXC3"/>
<accession>A0AAU8MXC3</accession>
<protein>
    <recommendedName>
        <fullName evidence="4">TRASH domain-containing protein</fullName>
    </recommendedName>
</protein>
<dbReference type="EMBL" id="JBANDL010000002">
    <property type="protein sequence ID" value="MEI2453525.1"/>
    <property type="molecule type" value="Genomic_DNA"/>
</dbReference>
<evidence type="ECO:0008006" key="4">
    <source>
        <dbReference type="Google" id="ProtNLM"/>
    </source>
</evidence>
<dbReference type="Proteomes" id="UP001387215">
    <property type="component" value="Unassembled WGS sequence"/>
</dbReference>
<evidence type="ECO:0000313" key="1">
    <source>
        <dbReference type="EMBL" id="MEI2453525.1"/>
    </source>
</evidence>
<dbReference type="EMBL" id="CP159925">
    <property type="protein sequence ID" value="XCO76928.1"/>
    <property type="molecule type" value="Genomic_DNA"/>
</dbReference>
<reference evidence="1 3" key="1">
    <citation type="submission" date="2024-02" db="EMBL/GenBank/DDBJ databases">
        <title>Lysobacter Genome Sequencing and Mining.</title>
        <authorList>
            <person name="Bierman J."/>
            <person name="Walker M.C."/>
        </authorList>
    </citation>
    <scope>NUCLEOTIDE SEQUENCE [LARGE SCALE GENOMIC DNA]</scope>
    <source>
        <strain evidence="1 3">PB6250</strain>
    </source>
</reference>
<evidence type="ECO:0000313" key="3">
    <source>
        <dbReference type="Proteomes" id="UP001387215"/>
    </source>
</evidence>
<proteinExistence type="predicted"/>
<gene>
    <name evidence="2" type="ORF">ABU614_09135</name>
    <name evidence="1" type="ORF">V2J18_02415</name>
</gene>
<name>A0AAU8MXC3_9GAMM</name>
<organism evidence="2">
    <name type="scientific">Lysobacter firmicutimachus</name>
    <dbReference type="NCBI Taxonomy" id="1792846"/>
    <lineage>
        <taxon>Bacteria</taxon>
        <taxon>Pseudomonadati</taxon>
        <taxon>Pseudomonadota</taxon>
        <taxon>Gammaproteobacteria</taxon>
        <taxon>Lysobacterales</taxon>
        <taxon>Lysobacteraceae</taxon>
        <taxon>Lysobacter</taxon>
    </lineage>
</organism>
<dbReference type="RefSeq" id="WP_261370169.1">
    <property type="nucleotide sequence ID" value="NZ_CP159925.1"/>
</dbReference>
<reference evidence="2" key="2">
    <citation type="submission" date="2024-06" db="EMBL/GenBank/DDBJ databases">
        <authorList>
            <person name="Li S."/>
        </authorList>
    </citation>
    <scope>NUCLEOTIDE SEQUENCE</scope>
    <source>
        <strain evidence="2">SR10</strain>
    </source>
</reference>
<evidence type="ECO:0000313" key="2">
    <source>
        <dbReference type="EMBL" id="XCO76928.1"/>
    </source>
</evidence>